<sequence>MIQHVNILTIDGKSLLFREYGATKVDQDLLAGFLSAFSGFMMEISQSEIKSTITGKSKFIYSKAKSIIVVICADIADKDDEIIPILETILKKFIDRYWDVFRNDNWNGERSLFNDFFDEIDKLILGPIKVSILGYAGVGKTTITRLIIGKEANLEYIPTITADIANYDKLGSRTIVLWDFAGQIQFTDLWNSLLKGTRIILLITDSTYKNVQASKKIIEKFVEKRYSDAEIIGIANKQDLPNRLTSTFVEKILNIPTYGMISTNADYRLMIHEILKKSIDRINQQDSFREIK</sequence>
<dbReference type="SUPFAM" id="SSF52540">
    <property type="entry name" value="P-loop containing nucleoside triphosphate hydrolases"/>
    <property type="match status" value="1"/>
</dbReference>
<keyword evidence="4" id="KW-1185">Reference proteome</keyword>
<evidence type="ECO:0008006" key="5">
    <source>
        <dbReference type="Google" id="ProtNLM"/>
    </source>
</evidence>
<gene>
    <name evidence="3" type="ORF">NEF87_000718</name>
</gene>
<dbReference type="PANTHER" id="PTHR45732:SF7">
    <property type="entry name" value="ADP-RIBOSYLATION FACTOR-LIKE PROTEIN 8"/>
    <property type="match status" value="1"/>
</dbReference>
<proteinExistence type="predicted"/>
<dbReference type="InterPro" id="IPR027417">
    <property type="entry name" value="P-loop_NTPase"/>
</dbReference>
<evidence type="ECO:0000313" key="4">
    <source>
        <dbReference type="Proteomes" id="UP001208689"/>
    </source>
</evidence>
<organism evidence="3 4">
    <name type="scientific">Candidatus Lokiarchaeum ossiferum</name>
    <dbReference type="NCBI Taxonomy" id="2951803"/>
    <lineage>
        <taxon>Archaea</taxon>
        <taxon>Promethearchaeati</taxon>
        <taxon>Promethearchaeota</taxon>
        <taxon>Promethearchaeia</taxon>
        <taxon>Promethearchaeales</taxon>
        <taxon>Promethearchaeaceae</taxon>
        <taxon>Candidatus Lokiarchaeum</taxon>
    </lineage>
</organism>
<dbReference type="InterPro" id="IPR005225">
    <property type="entry name" value="Small_GTP-bd"/>
</dbReference>
<dbReference type="PANTHER" id="PTHR45732">
    <property type="entry name" value="ADP-RIBOSYLATION FACTOR-LIKE PROTEIN 8"/>
    <property type="match status" value="1"/>
</dbReference>
<evidence type="ECO:0000313" key="3">
    <source>
        <dbReference type="EMBL" id="UYP44433.1"/>
    </source>
</evidence>
<dbReference type="Gene3D" id="3.40.50.300">
    <property type="entry name" value="P-loop containing nucleotide triphosphate hydrolases"/>
    <property type="match status" value="1"/>
</dbReference>
<evidence type="ECO:0000256" key="1">
    <source>
        <dbReference type="ARBA" id="ARBA00022741"/>
    </source>
</evidence>
<evidence type="ECO:0000256" key="2">
    <source>
        <dbReference type="ARBA" id="ARBA00023134"/>
    </source>
</evidence>
<dbReference type="Proteomes" id="UP001208689">
    <property type="component" value="Chromosome"/>
</dbReference>
<name>A0ABY6HM99_9ARCH</name>
<dbReference type="InterPro" id="IPR006689">
    <property type="entry name" value="Small_GTPase_ARF/SAR"/>
</dbReference>
<dbReference type="EMBL" id="CP104013">
    <property type="protein sequence ID" value="UYP44433.1"/>
    <property type="molecule type" value="Genomic_DNA"/>
</dbReference>
<accession>A0ABY6HM99</accession>
<protein>
    <recommendedName>
        <fullName evidence="5">GTP-binding protein</fullName>
    </recommendedName>
</protein>
<dbReference type="NCBIfam" id="TIGR00231">
    <property type="entry name" value="small_GTP"/>
    <property type="match status" value="1"/>
</dbReference>
<dbReference type="Pfam" id="PF00025">
    <property type="entry name" value="Arf"/>
    <property type="match status" value="1"/>
</dbReference>
<keyword evidence="1" id="KW-0547">Nucleotide-binding</keyword>
<keyword evidence="2" id="KW-0342">GTP-binding</keyword>
<reference evidence="3" key="1">
    <citation type="submission" date="2022-09" db="EMBL/GenBank/DDBJ databases">
        <title>Actin cytoskeleton and complex cell architecture in an #Asgard archaeon.</title>
        <authorList>
            <person name="Ponce Toledo R.I."/>
            <person name="Schleper C."/>
            <person name="Rodrigues Oliveira T."/>
            <person name="Wollweber F."/>
            <person name="Xu J."/>
            <person name="Rittmann S."/>
            <person name="Klingl A."/>
            <person name="Pilhofer M."/>
        </authorList>
    </citation>
    <scope>NUCLEOTIDE SEQUENCE</scope>
    <source>
        <strain evidence="3">B-35</strain>
    </source>
</reference>